<feature type="compositionally biased region" description="Basic and acidic residues" evidence="2">
    <location>
        <begin position="89"/>
        <end position="105"/>
    </location>
</feature>
<dbReference type="AlphaFoldDB" id="A0A839DVB7"/>
<keyword evidence="1" id="KW-0238">DNA-binding</keyword>
<reference evidence="4 5" key="1">
    <citation type="submission" date="2020-07" db="EMBL/GenBank/DDBJ databases">
        <title>Sequencing the genomes of 1000 actinobacteria strains.</title>
        <authorList>
            <person name="Klenk H.-P."/>
        </authorList>
    </citation>
    <scope>NUCLEOTIDE SEQUENCE [LARGE SCALE GENOMIC DNA]</scope>
    <source>
        <strain evidence="4 5">DSM 45975</strain>
    </source>
</reference>
<evidence type="ECO:0000256" key="1">
    <source>
        <dbReference type="ARBA" id="ARBA00023125"/>
    </source>
</evidence>
<feature type="domain" description="Cas12f1-like TNB" evidence="3">
    <location>
        <begin position="49"/>
        <end position="73"/>
    </location>
</feature>
<dbReference type="EMBL" id="JACGWZ010000003">
    <property type="protein sequence ID" value="MBA8825434.1"/>
    <property type="molecule type" value="Genomic_DNA"/>
</dbReference>
<evidence type="ECO:0000313" key="5">
    <source>
        <dbReference type="Proteomes" id="UP000569329"/>
    </source>
</evidence>
<accession>A0A839DVB7</accession>
<comment type="caution">
    <text evidence="4">The sequence shown here is derived from an EMBL/GenBank/DDBJ whole genome shotgun (WGS) entry which is preliminary data.</text>
</comment>
<feature type="compositionally biased region" description="Basic and acidic residues" evidence="2">
    <location>
        <begin position="122"/>
        <end position="136"/>
    </location>
</feature>
<evidence type="ECO:0000259" key="3">
    <source>
        <dbReference type="Pfam" id="PF07282"/>
    </source>
</evidence>
<evidence type="ECO:0000256" key="2">
    <source>
        <dbReference type="SAM" id="MobiDB-lite"/>
    </source>
</evidence>
<keyword evidence="5" id="KW-1185">Reference proteome</keyword>
<organism evidence="4 5">
    <name type="scientific">Halosaccharopolyspora lacisalsi</name>
    <dbReference type="NCBI Taxonomy" id="1000566"/>
    <lineage>
        <taxon>Bacteria</taxon>
        <taxon>Bacillati</taxon>
        <taxon>Actinomycetota</taxon>
        <taxon>Actinomycetes</taxon>
        <taxon>Pseudonocardiales</taxon>
        <taxon>Pseudonocardiaceae</taxon>
        <taxon>Halosaccharopolyspora</taxon>
    </lineage>
</organism>
<protein>
    <submittedName>
        <fullName evidence="4">Transposase</fullName>
    </submittedName>
</protein>
<dbReference type="GO" id="GO:0003677">
    <property type="term" value="F:DNA binding"/>
    <property type="evidence" value="ECO:0007669"/>
    <property type="project" value="UniProtKB-KW"/>
</dbReference>
<sequence length="154" mass="17021">MPARITDRWKDHLHRVTTRLVRENHKILIEDLQARNMPKNGGLADVMRLKVRTWACAGCGTTHDRDVNAAANIKAAGLAASACGAGVRPQRETFRTGQSAEKRELSGASREGFPGPRPGNSRTDDLTRAQHPREWTSFRTGEGPSWAGASRRRL</sequence>
<feature type="region of interest" description="Disordered" evidence="2">
    <location>
        <begin position="84"/>
        <end position="154"/>
    </location>
</feature>
<gene>
    <name evidence="4" type="ORF">FHX42_002785</name>
</gene>
<proteinExistence type="predicted"/>
<dbReference type="Pfam" id="PF07282">
    <property type="entry name" value="Cas12f1-like_TNB"/>
    <property type="match status" value="1"/>
</dbReference>
<dbReference type="InterPro" id="IPR010095">
    <property type="entry name" value="Cas12f1-like_TNB"/>
</dbReference>
<name>A0A839DVB7_9PSEU</name>
<evidence type="ECO:0000313" key="4">
    <source>
        <dbReference type="EMBL" id="MBA8825434.1"/>
    </source>
</evidence>
<dbReference type="Proteomes" id="UP000569329">
    <property type="component" value="Unassembled WGS sequence"/>
</dbReference>